<gene>
    <name evidence="1" type="ORF">B4121_4463</name>
</gene>
<sequence>MASRHAFFEKIKQTIVLMVCSACRQSHKKWLDRQAFFVKM</sequence>
<reference evidence="1 2" key="1">
    <citation type="journal article" date="2016" name="Front. Microbiol.">
        <title>High-Level Heat Resistance of Spores of Bacillus amyloliquefaciens and Bacillus licheniformis Results from the Presence of a spoVA Operon in a Tn1546 Transposon.</title>
        <authorList>
            <person name="Berendsen E.M."/>
            <person name="Koning R.A."/>
            <person name="Boekhorst J."/>
            <person name="de Jong A."/>
            <person name="Kuipers O.P."/>
            <person name="Wells-Bennik M.H."/>
        </authorList>
    </citation>
    <scope>NUCLEOTIDE SEQUENCE [LARGE SCALE GENOMIC DNA]</scope>
    <source>
        <strain evidence="1 2">B4121</strain>
    </source>
</reference>
<evidence type="ECO:0000313" key="2">
    <source>
        <dbReference type="Proteomes" id="UP000185604"/>
    </source>
</evidence>
<dbReference type="AlphaFoldDB" id="A0A7Z0WUX6"/>
<name>A0A7Z0WUX6_9BACI</name>
<dbReference type="EMBL" id="LKPO01000026">
    <property type="protein sequence ID" value="OLF88011.1"/>
    <property type="molecule type" value="Genomic_DNA"/>
</dbReference>
<protein>
    <submittedName>
        <fullName evidence="1">Uncharacterized protein</fullName>
    </submittedName>
</protein>
<evidence type="ECO:0000313" key="1">
    <source>
        <dbReference type="EMBL" id="OLF88011.1"/>
    </source>
</evidence>
<accession>A0A7Z0WUX6</accession>
<dbReference type="Proteomes" id="UP000185604">
    <property type="component" value="Unassembled WGS sequence"/>
</dbReference>
<comment type="caution">
    <text evidence="1">The sequence shown here is derived from an EMBL/GenBank/DDBJ whole genome shotgun (WGS) entry which is preliminary data.</text>
</comment>
<organism evidence="1 2">
    <name type="scientific">Bacillus paralicheniformis</name>
    <dbReference type="NCBI Taxonomy" id="1648923"/>
    <lineage>
        <taxon>Bacteria</taxon>
        <taxon>Bacillati</taxon>
        <taxon>Bacillota</taxon>
        <taxon>Bacilli</taxon>
        <taxon>Bacillales</taxon>
        <taxon>Bacillaceae</taxon>
        <taxon>Bacillus</taxon>
    </lineage>
</organism>
<proteinExistence type="predicted"/>